<keyword evidence="10" id="KW-0408">Iron</keyword>
<evidence type="ECO:0000259" key="14">
    <source>
        <dbReference type="Pfam" id="PF01292"/>
    </source>
</evidence>
<keyword evidence="11 13" id="KW-0472">Membrane</keyword>
<keyword evidence="4" id="KW-1003">Cell membrane</keyword>
<feature type="transmembrane region" description="Helical" evidence="13">
    <location>
        <begin position="15"/>
        <end position="34"/>
    </location>
</feature>
<evidence type="ECO:0000256" key="8">
    <source>
        <dbReference type="ARBA" id="ARBA00022982"/>
    </source>
</evidence>
<evidence type="ECO:0000256" key="4">
    <source>
        <dbReference type="ARBA" id="ARBA00022475"/>
    </source>
</evidence>
<dbReference type="PANTHER" id="PTHR30529:SF1">
    <property type="entry name" value="CYTOCHROME B561 HOMOLOG 2"/>
    <property type="match status" value="1"/>
</dbReference>
<dbReference type="PANTHER" id="PTHR30529">
    <property type="entry name" value="CYTOCHROME B561"/>
    <property type="match status" value="1"/>
</dbReference>
<dbReference type="OrthoDB" id="8589936at2"/>
<evidence type="ECO:0000256" key="11">
    <source>
        <dbReference type="ARBA" id="ARBA00023136"/>
    </source>
</evidence>
<dbReference type="InterPro" id="IPR016174">
    <property type="entry name" value="Di-haem_cyt_TM"/>
</dbReference>
<evidence type="ECO:0000256" key="5">
    <source>
        <dbReference type="ARBA" id="ARBA00022617"/>
    </source>
</evidence>
<comment type="cofactor">
    <cofactor evidence="1">
        <name>heme b</name>
        <dbReference type="ChEBI" id="CHEBI:60344"/>
    </cofactor>
</comment>
<dbReference type="Gene3D" id="1.20.950.20">
    <property type="entry name" value="Transmembrane di-heme cytochromes, Chain C"/>
    <property type="match status" value="2"/>
</dbReference>
<dbReference type="Proteomes" id="UP000054985">
    <property type="component" value="Unassembled WGS sequence"/>
</dbReference>
<evidence type="ECO:0000256" key="12">
    <source>
        <dbReference type="ARBA" id="ARBA00037975"/>
    </source>
</evidence>
<dbReference type="AlphaFoldDB" id="A0A378JVJ9"/>
<dbReference type="Pfam" id="PF01292">
    <property type="entry name" value="Ni_hydr_CYTB"/>
    <property type="match status" value="1"/>
</dbReference>
<comment type="similarity">
    <text evidence="12">Belongs to the cytochrome b561 family.</text>
</comment>
<keyword evidence="3" id="KW-0813">Transport</keyword>
<evidence type="ECO:0000313" key="16">
    <source>
        <dbReference type="EMBL" id="STX62693.1"/>
    </source>
</evidence>
<evidence type="ECO:0000256" key="1">
    <source>
        <dbReference type="ARBA" id="ARBA00001970"/>
    </source>
</evidence>
<dbReference type="InterPro" id="IPR052168">
    <property type="entry name" value="Cytochrome_b561_oxidase"/>
</dbReference>
<evidence type="ECO:0000256" key="10">
    <source>
        <dbReference type="ARBA" id="ARBA00023004"/>
    </source>
</evidence>
<dbReference type="RefSeq" id="WP_028384712.1">
    <property type="nucleotide sequence ID" value="NZ_CAAAJG010000009.1"/>
</dbReference>
<evidence type="ECO:0000313" key="17">
    <source>
        <dbReference type="Proteomes" id="UP000054985"/>
    </source>
</evidence>
<dbReference type="GO" id="GO:0020037">
    <property type="term" value="F:heme binding"/>
    <property type="evidence" value="ECO:0007669"/>
    <property type="project" value="TreeGrafter"/>
</dbReference>
<evidence type="ECO:0000313" key="18">
    <source>
        <dbReference type="Proteomes" id="UP000254040"/>
    </source>
</evidence>
<evidence type="ECO:0000256" key="6">
    <source>
        <dbReference type="ARBA" id="ARBA00022692"/>
    </source>
</evidence>
<reference evidence="15 17" key="1">
    <citation type="submission" date="2015-11" db="EMBL/GenBank/DDBJ databases">
        <title>Genomic analysis of 38 Legionella species identifies large and diverse effector repertoires.</title>
        <authorList>
            <person name="Burstein D."/>
            <person name="Amaro F."/>
            <person name="Zusman T."/>
            <person name="Lifshitz Z."/>
            <person name="Cohen O."/>
            <person name="Gilbert J.A."/>
            <person name="Pupko T."/>
            <person name="Shuman H.A."/>
            <person name="Segal G."/>
        </authorList>
    </citation>
    <scope>NUCLEOTIDE SEQUENCE [LARGE SCALE GENOMIC DNA]</scope>
    <source>
        <strain evidence="15 17">ATCC 43877</strain>
    </source>
</reference>
<feature type="transmembrane region" description="Helical" evidence="13">
    <location>
        <begin position="89"/>
        <end position="112"/>
    </location>
</feature>
<dbReference type="GO" id="GO:0046872">
    <property type="term" value="F:metal ion binding"/>
    <property type="evidence" value="ECO:0007669"/>
    <property type="project" value="UniProtKB-KW"/>
</dbReference>
<name>A0A378JVJ9_9GAMM</name>
<dbReference type="EMBL" id="UGOG01000001">
    <property type="protein sequence ID" value="STX62693.1"/>
    <property type="molecule type" value="Genomic_DNA"/>
</dbReference>
<evidence type="ECO:0000313" key="15">
    <source>
        <dbReference type="EMBL" id="KTD35545.1"/>
    </source>
</evidence>
<keyword evidence="17" id="KW-1185">Reference proteome</keyword>
<dbReference type="GO" id="GO:0009055">
    <property type="term" value="F:electron transfer activity"/>
    <property type="evidence" value="ECO:0007669"/>
    <property type="project" value="InterPro"/>
</dbReference>
<gene>
    <name evidence="16" type="primary">cybB</name>
    <name evidence="15" type="ORF">Lmor_0992</name>
    <name evidence="16" type="ORF">NCTC12239_01632</name>
</gene>
<dbReference type="EMBL" id="LNYN01000014">
    <property type="protein sequence ID" value="KTD35545.1"/>
    <property type="molecule type" value="Genomic_DNA"/>
</dbReference>
<reference evidence="16 18" key="2">
    <citation type="submission" date="2018-06" db="EMBL/GenBank/DDBJ databases">
        <authorList>
            <consortium name="Pathogen Informatics"/>
            <person name="Doyle S."/>
        </authorList>
    </citation>
    <scope>NUCLEOTIDE SEQUENCE [LARGE SCALE GENOMIC DNA]</scope>
    <source>
        <strain evidence="16 18">NCTC12239</strain>
    </source>
</reference>
<evidence type="ECO:0000256" key="2">
    <source>
        <dbReference type="ARBA" id="ARBA00004651"/>
    </source>
</evidence>
<evidence type="ECO:0000256" key="9">
    <source>
        <dbReference type="ARBA" id="ARBA00022989"/>
    </source>
</evidence>
<keyword evidence="5" id="KW-0349">Heme</keyword>
<keyword evidence="8" id="KW-0249">Electron transport</keyword>
<feature type="domain" description="Cytochrome b561 bacterial/Ni-hydrogenase" evidence="14">
    <location>
        <begin position="9"/>
        <end position="179"/>
    </location>
</feature>
<dbReference type="SUPFAM" id="SSF81342">
    <property type="entry name" value="Transmembrane di-heme cytochromes"/>
    <property type="match status" value="1"/>
</dbReference>
<accession>A0A378JVJ9</accession>
<keyword evidence="9 13" id="KW-1133">Transmembrane helix</keyword>
<dbReference type="Proteomes" id="UP000254040">
    <property type="component" value="Unassembled WGS sequence"/>
</dbReference>
<protein>
    <submittedName>
        <fullName evidence="15 16">Cytochrome b-561 transmembrane protein</fullName>
    </submittedName>
</protein>
<sequence length="182" mass="21025">MESKIDTGYSATSKWFHWVIALIVIGMLCMGFFLDEIPEQYQGSAYMLHKSTGITVLFLMLIRFVWVHAKGKPSLPESVKPWEKVLSRFVQYGFYVLLFIMPMSGWIMSVAADRIPTYFGLFKMPLPWITPDKSLAEFMNESHEVIAWILIVFIGLHVLGALKHHFIDKNNILKRMLPGQKQ</sequence>
<keyword evidence="6 13" id="KW-0812">Transmembrane</keyword>
<feature type="transmembrane region" description="Helical" evidence="13">
    <location>
        <begin position="46"/>
        <end position="69"/>
    </location>
</feature>
<proteinExistence type="inferred from homology"/>
<comment type="subcellular location">
    <subcellularLocation>
        <location evidence="2">Cell membrane</location>
        <topology evidence="2">Multi-pass membrane protein</topology>
    </subcellularLocation>
</comment>
<keyword evidence="7" id="KW-0479">Metal-binding</keyword>
<dbReference type="GO" id="GO:0022904">
    <property type="term" value="P:respiratory electron transport chain"/>
    <property type="evidence" value="ECO:0007669"/>
    <property type="project" value="InterPro"/>
</dbReference>
<dbReference type="STRING" id="39962.Lmor_0992"/>
<dbReference type="InterPro" id="IPR011577">
    <property type="entry name" value="Cyt_b561_bac/Ni-Hgenase"/>
</dbReference>
<evidence type="ECO:0000256" key="7">
    <source>
        <dbReference type="ARBA" id="ARBA00022723"/>
    </source>
</evidence>
<evidence type="ECO:0000256" key="3">
    <source>
        <dbReference type="ARBA" id="ARBA00022448"/>
    </source>
</evidence>
<dbReference type="GO" id="GO:0005886">
    <property type="term" value="C:plasma membrane"/>
    <property type="evidence" value="ECO:0007669"/>
    <property type="project" value="UniProtKB-SubCell"/>
</dbReference>
<evidence type="ECO:0000256" key="13">
    <source>
        <dbReference type="SAM" id="Phobius"/>
    </source>
</evidence>
<organism evidence="16 18">
    <name type="scientific">Legionella moravica</name>
    <dbReference type="NCBI Taxonomy" id="39962"/>
    <lineage>
        <taxon>Bacteria</taxon>
        <taxon>Pseudomonadati</taxon>
        <taxon>Pseudomonadota</taxon>
        <taxon>Gammaproteobacteria</taxon>
        <taxon>Legionellales</taxon>
        <taxon>Legionellaceae</taxon>
        <taxon>Legionella</taxon>
    </lineage>
</organism>
<feature type="transmembrane region" description="Helical" evidence="13">
    <location>
        <begin position="145"/>
        <end position="166"/>
    </location>
</feature>